<dbReference type="InterPro" id="IPR056147">
    <property type="entry name" value="NQRA_N"/>
</dbReference>
<comment type="similarity">
    <text evidence="8">Belongs to the NqrA family.</text>
</comment>
<comment type="subunit">
    <text evidence="8">Composed of six subunits; NqrA, NqrB, NqrC, NqrD, NqrE and NqrF.</text>
</comment>
<evidence type="ECO:0000256" key="8">
    <source>
        <dbReference type="HAMAP-Rule" id="MF_00425"/>
    </source>
</evidence>
<dbReference type="NCBIfam" id="TIGR01936">
    <property type="entry name" value="nqrA"/>
    <property type="match status" value="1"/>
</dbReference>
<keyword evidence="7 8" id="KW-0739">Sodium transport</keyword>
<feature type="domain" description="Na(+)-translocating NADH-quinone reductase subunit A C-terminal" evidence="10">
    <location>
        <begin position="258"/>
        <end position="307"/>
    </location>
</feature>
<keyword evidence="2 8" id="KW-1278">Translocase</keyword>
<dbReference type="OrthoDB" id="9774536at2"/>
<keyword evidence="5 8" id="KW-0406">Ion transport</keyword>
<keyword evidence="1 8" id="KW-0813">Transport</keyword>
<proteinExistence type="inferred from homology"/>
<dbReference type="InterPro" id="IPR022615">
    <property type="entry name" value="NqrA_C_domain"/>
</dbReference>
<evidence type="ECO:0000256" key="1">
    <source>
        <dbReference type="ARBA" id="ARBA00022448"/>
    </source>
</evidence>
<dbReference type="RefSeq" id="WP_121876310.1">
    <property type="nucleotide sequence ID" value="NZ_REFJ01000002.1"/>
</dbReference>
<comment type="function">
    <text evidence="8">NQR complex catalyzes the reduction of ubiquinone-1 to ubiquinol by two successive reactions, coupled with the transport of Na(+) ions from the cytoplasm to the periplasm. NqrA to NqrE are probably involved in the second step, the conversion of ubisemiquinone to ubiquinol.</text>
</comment>
<gene>
    <name evidence="8" type="primary">nqrA</name>
    <name evidence="12" type="ORF">DFR27_0951</name>
</gene>
<organism evidence="12 13">
    <name type="scientific">Umboniibacter marinipuniceus</name>
    <dbReference type="NCBI Taxonomy" id="569599"/>
    <lineage>
        <taxon>Bacteria</taxon>
        <taxon>Pseudomonadati</taxon>
        <taxon>Pseudomonadota</taxon>
        <taxon>Gammaproteobacteria</taxon>
        <taxon>Cellvibrionales</taxon>
        <taxon>Cellvibrionaceae</taxon>
        <taxon>Umboniibacter</taxon>
    </lineage>
</organism>
<dbReference type="EMBL" id="REFJ01000002">
    <property type="protein sequence ID" value="RMA81153.1"/>
    <property type="molecule type" value="Genomic_DNA"/>
</dbReference>
<evidence type="ECO:0000256" key="4">
    <source>
        <dbReference type="ARBA" id="ARBA00023053"/>
    </source>
</evidence>
<evidence type="ECO:0000256" key="7">
    <source>
        <dbReference type="ARBA" id="ARBA00023201"/>
    </source>
</evidence>
<dbReference type="InterPro" id="IPR056148">
    <property type="entry name" value="NQRA_2nd"/>
</dbReference>
<dbReference type="GO" id="GO:0016655">
    <property type="term" value="F:oxidoreductase activity, acting on NAD(P)H, quinone or similar compound as acceptor"/>
    <property type="evidence" value="ECO:0007669"/>
    <property type="project" value="UniProtKB-UniRule"/>
</dbReference>
<evidence type="ECO:0000259" key="9">
    <source>
        <dbReference type="Pfam" id="PF05896"/>
    </source>
</evidence>
<keyword evidence="4 8" id="KW-0915">Sodium</keyword>
<evidence type="ECO:0000256" key="2">
    <source>
        <dbReference type="ARBA" id="ARBA00022967"/>
    </source>
</evidence>
<dbReference type="EC" id="7.2.1.1" evidence="8"/>
<keyword evidence="6 8" id="KW-0830">Ubiquinone</keyword>
<dbReference type="GO" id="GO:0006814">
    <property type="term" value="P:sodium ion transport"/>
    <property type="evidence" value="ECO:0007669"/>
    <property type="project" value="UniProtKB-UniRule"/>
</dbReference>
<dbReference type="Pfam" id="PF05896">
    <property type="entry name" value="NQRA_N"/>
    <property type="match status" value="1"/>
</dbReference>
<evidence type="ECO:0000256" key="6">
    <source>
        <dbReference type="ARBA" id="ARBA00023075"/>
    </source>
</evidence>
<dbReference type="Pfam" id="PF11973">
    <property type="entry name" value="NQRA_SLBB"/>
    <property type="match status" value="1"/>
</dbReference>
<keyword evidence="3 8" id="KW-0520">NAD</keyword>
<evidence type="ECO:0000259" key="10">
    <source>
        <dbReference type="Pfam" id="PF11973"/>
    </source>
</evidence>
<protein>
    <recommendedName>
        <fullName evidence="8">Na(+)-translocating NADH-quinone reductase subunit A</fullName>
        <shortName evidence="8">Na(+)-NQR subunit A</shortName>
        <shortName evidence="8">Na(+)-translocating NQR subunit A</shortName>
        <ecNumber evidence="8">7.2.1.1</ecNumber>
    </recommendedName>
    <alternativeName>
        <fullName evidence="8">NQR complex subunit A</fullName>
    </alternativeName>
    <alternativeName>
        <fullName evidence="8">NQR-1 subunit A</fullName>
    </alternativeName>
</protein>
<accession>A0A3M0A7V5</accession>
<evidence type="ECO:0000256" key="5">
    <source>
        <dbReference type="ARBA" id="ARBA00023065"/>
    </source>
</evidence>
<feature type="domain" description="NqrA second alpha/beta" evidence="11">
    <location>
        <begin position="111"/>
        <end position="253"/>
    </location>
</feature>
<name>A0A3M0A7V5_9GAMM</name>
<dbReference type="InterPro" id="IPR008703">
    <property type="entry name" value="NqrA"/>
</dbReference>
<dbReference type="Pfam" id="PF24836">
    <property type="entry name" value="NQRA_2nd"/>
    <property type="match status" value="1"/>
</dbReference>
<keyword evidence="13" id="KW-1185">Reference proteome</keyword>
<feature type="domain" description="NqrA N-terminal barrel-sandwich hybrid" evidence="9">
    <location>
        <begin position="2"/>
        <end position="95"/>
    </location>
</feature>
<comment type="catalytic activity">
    <reaction evidence="8">
        <text>a ubiquinone + n Na(+)(in) + NADH + H(+) = a ubiquinol + n Na(+)(out) + NAD(+)</text>
        <dbReference type="Rhea" id="RHEA:47748"/>
        <dbReference type="Rhea" id="RHEA-COMP:9565"/>
        <dbReference type="Rhea" id="RHEA-COMP:9566"/>
        <dbReference type="ChEBI" id="CHEBI:15378"/>
        <dbReference type="ChEBI" id="CHEBI:16389"/>
        <dbReference type="ChEBI" id="CHEBI:17976"/>
        <dbReference type="ChEBI" id="CHEBI:29101"/>
        <dbReference type="ChEBI" id="CHEBI:57540"/>
        <dbReference type="ChEBI" id="CHEBI:57945"/>
        <dbReference type="EC" id="7.2.1.1"/>
    </reaction>
</comment>
<reference evidence="12 13" key="1">
    <citation type="submission" date="2018-10" db="EMBL/GenBank/DDBJ databases">
        <title>Genomic Encyclopedia of Type Strains, Phase IV (KMG-IV): sequencing the most valuable type-strain genomes for metagenomic binning, comparative biology and taxonomic classification.</title>
        <authorList>
            <person name="Goeker M."/>
        </authorList>
    </citation>
    <scope>NUCLEOTIDE SEQUENCE [LARGE SCALE GENOMIC DNA]</scope>
    <source>
        <strain evidence="12 13">DSM 25080</strain>
    </source>
</reference>
<dbReference type="Proteomes" id="UP000267187">
    <property type="component" value="Unassembled WGS sequence"/>
</dbReference>
<dbReference type="HAMAP" id="MF_00425">
    <property type="entry name" value="NqrA"/>
    <property type="match status" value="1"/>
</dbReference>
<evidence type="ECO:0000313" key="12">
    <source>
        <dbReference type="EMBL" id="RMA81153.1"/>
    </source>
</evidence>
<dbReference type="PANTHER" id="PTHR37839">
    <property type="entry name" value="NA(+)-TRANSLOCATING NADH-QUINONE REDUCTASE SUBUNIT A"/>
    <property type="match status" value="1"/>
</dbReference>
<dbReference type="AlphaFoldDB" id="A0A3M0A7V5"/>
<evidence type="ECO:0000313" key="13">
    <source>
        <dbReference type="Proteomes" id="UP000267187"/>
    </source>
</evidence>
<comment type="caution">
    <text evidence="12">The sequence shown here is derived from an EMBL/GenBank/DDBJ whole genome shotgun (WGS) entry which is preliminary data.</text>
</comment>
<dbReference type="NCBIfam" id="NF003759">
    <property type="entry name" value="PRK05352.1-2"/>
    <property type="match status" value="1"/>
</dbReference>
<evidence type="ECO:0000259" key="11">
    <source>
        <dbReference type="Pfam" id="PF24836"/>
    </source>
</evidence>
<dbReference type="PANTHER" id="PTHR37839:SF1">
    <property type="entry name" value="NA(+)-TRANSLOCATING NADH-QUINONE REDUCTASE SUBUNIT A"/>
    <property type="match status" value="1"/>
</dbReference>
<evidence type="ECO:0000256" key="3">
    <source>
        <dbReference type="ARBA" id="ARBA00023027"/>
    </source>
</evidence>
<sequence>MIKIRRGLDLPISGSPEQAIGEVNPIHTVAVVGFDYNGMKPTMAVREGEIVKRGQVVFSDKKNEGVVFTAPASGTVTAINRGARRVFESLVIEVEGDEAVDFGVVDVAAATRETLEEKLVASGLWTAFRTRPYSKVPALGSQANSIFVTAIDTNPLAADPRVVIAEQKADFALGLSVLEKLTKGRVYVCQNDGENLAKETAQIEIARFDGKHPAGLAGTHIHYLDPVGTNKTVWSIGYQDVIAFGKLFATGKLDASRVVALAGPQVEKPRLVRTLLGASLDQLTAGELKEGKNRIVTGSVLGGRTAEGTTSFLGRYHSQVTVLLEGYERPMLHYAGLGANRFSTTPVYLSSLFNKLYDMTTSCNGSERAIVPIGNYERVMPLDILPTQLIRSLVVKDTEAAQQLGCLELDEEDVALLTFVCPGKHEIGPMLRDNLTTIEKEG</sequence>